<organism evidence="1 2">
    <name type="scientific">Brevundimonas vitisensis</name>
    <dbReference type="NCBI Taxonomy" id="2800818"/>
    <lineage>
        <taxon>Bacteria</taxon>
        <taxon>Pseudomonadati</taxon>
        <taxon>Pseudomonadota</taxon>
        <taxon>Alphaproteobacteria</taxon>
        <taxon>Caulobacterales</taxon>
        <taxon>Caulobacteraceae</taxon>
        <taxon>Brevundimonas</taxon>
    </lineage>
</organism>
<keyword evidence="2" id="KW-1185">Reference proteome</keyword>
<dbReference type="RefSeq" id="WP_201103969.1">
    <property type="nucleotide sequence ID" value="NZ_CP067977.1"/>
</dbReference>
<dbReference type="EMBL" id="CP067977">
    <property type="protein sequence ID" value="QQQ19618.1"/>
    <property type="molecule type" value="Genomic_DNA"/>
</dbReference>
<evidence type="ECO:0000313" key="1">
    <source>
        <dbReference type="EMBL" id="QQQ19618.1"/>
    </source>
</evidence>
<sequence>MFEFGKDLRKLFAQARESDDLGWLELIGADLVRAEARGQAIDAGRVSCARPFEAALRTCALWREHARRTGTEASLDQADTAALDAARRAATAEQRARAVAEAVDVLLLRYDLAGGLLPLERAESLLSGTDAAAASRSGAAAQALAAAHARLKARQARLGGSTADLLDAAALLDAALHGLGDTAASLRDELRLERAALALEAGVTQRDPRLLDQAGRDLRQLVRAASPDYRPVTRARALALCGAGTRALAALAGDEAAMAQGAEMFDAAADQFTPDHSPLDWVGVQLAAADETTPLAVLIQAERLCGDAAVILATLAREARVAKEVRDAEARGDVAALDLLASSPRRRLARGVTRPLDWASDQIALAHVGLAKDRLTGGARAGIGMMLVEAAAVAAEEGAPALAERARWLMRSLA</sequence>
<reference evidence="1 2" key="1">
    <citation type="submission" date="2021-01" db="EMBL/GenBank/DDBJ databases">
        <title>Brevundimonas vitis sp. nov., an bacterium isolated from grape (Vitis vinifera).</title>
        <authorList>
            <person name="Jiang L."/>
            <person name="Lee J."/>
        </authorList>
    </citation>
    <scope>NUCLEOTIDE SEQUENCE [LARGE SCALE GENOMIC DNA]</scope>
    <source>
        <strain evidence="1 2">GRTSA-9</strain>
    </source>
</reference>
<accession>A0ABX7BSA2</accession>
<dbReference type="Proteomes" id="UP000595448">
    <property type="component" value="Chromosome"/>
</dbReference>
<protein>
    <submittedName>
        <fullName evidence="1">Uncharacterized protein</fullName>
    </submittedName>
</protein>
<name>A0ABX7BSA2_9CAUL</name>
<proteinExistence type="predicted"/>
<gene>
    <name evidence="1" type="ORF">JIP62_05890</name>
</gene>
<evidence type="ECO:0000313" key="2">
    <source>
        <dbReference type="Proteomes" id="UP000595448"/>
    </source>
</evidence>